<comment type="caution">
    <text evidence="1">The sequence shown here is derived from an EMBL/GenBank/DDBJ whole genome shotgun (WGS) entry which is preliminary data.</text>
</comment>
<dbReference type="SUPFAM" id="SSF46785">
    <property type="entry name" value="Winged helix' DNA-binding domain"/>
    <property type="match status" value="1"/>
</dbReference>
<proteinExistence type="predicted"/>
<reference evidence="1 2" key="1">
    <citation type="submission" date="2019-08" db="EMBL/GenBank/DDBJ databases">
        <title>In-depth cultivation of the pig gut microbiome towards novel bacterial diversity and tailored functional studies.</title>
        <authorList>
            <person name="Wylensek D."/>
            <person name="Hitch T.C.A."/>
            <person name="Clavel T."/>
        </authorList>
    </citation>
    <scope>NUCLEOTIDE SEQUENCE [LARGE SCALE GENOMIC DNA]</scope>
    <source>
        <strain evidence="1 2">BSM-380-WT-5A</strain>
    </source>
</reference>
<dbReference type="Proteomes" id="UP000440513">
    <property type="component" value="Unassembled WGS sequence"/>
</dbReference>
<sequence>MPEQREILNANEIRKFTNELTYRRYLMNKGKIQELFRKMTLQEYIALYTIESERENSPNNNGRTYLKDLSEKMQLTIRQTSKMVEKLKDRGLVLWSYEGSGSEGTYVTVTETGQKLFKGQEMILRECYGKVINKFGKDNLIMLLKMMKQLDNLMCSEIKGMGEVDSYGRADEADE</sequence>
<dbReference type="AlphaFoldDB" id="A0A7X2P562"/>
<name>A0A7X2P562_9FIRM</name>
<evidence type="ECO:0000313" key="2">
    <source>
        <dbReference type="Proteomes" id="UP000440513"/>
    </source>
</evidence>
<dbReference type="Gene3D" id="1.10.10.10">
    <property type="entry name" value="Winged helix-like DNA-binding domain superfamily/Winged helix DNA-binding domain"/>
    <property type="match status" value="1"/>
</dbReference>
<organism evidence="1 2">
    <name type="scientific">Oliverpabstia intestinalis</name>
    <dbReference type="NCBI Taxonomy" id="2606633"/>
    <lineage>
        <taxon>Bacteria</taxon>
        <taxon>Bacillati</taxon>
        <taxon>Bacillota</taxon>
        <taxon>Clostridia</taxon>
        <taxon>Lachnospirales</taxon>
        <taxon>Lachnospiraceae</taxon>
        <taxon>Oliverpabstia</taxon>
    </lineage>
</organism>
<dbReference type="RefSeq" id="WP_154433061.1">
    <property type="nucleotide sequence ID" value="NZ_JBQHQP010000024.1"/>
</dbReference>
<evidence type="ECO:0000313" key="1">
    <source>
        <dbReference type="EMBL" id="MST67710.1"/>
    </source>
</evidence>
<gene>
    <name evidence="1" type="ORF">FYJ57_13555</name>
</gene>
<protein>
    <submittedName>
        <fullName evidence="1">Winged helix-turn-helix transcriptional regulator</fullName>
    </submittedName>
</protein>
<accession>A0A7X2P562</accession>
<dbReference type="EMBL" id="VUMS01000037">
    <property type="protein sequence ID" value="MST67710.1"/>
    <property type="molecule type" value="Genomic_DNA"/>
</dbReference>
<keyword evidence="2" id="KW-1185">Reference proteome</keyword>
<dbReference type="InterPro" id="IPR036390">
    <property type="entry name" value="WH_DNA-bd_sf"/>
</dbReference>
<dbReference type="InterPro" id="IPR036388">
    <property type="entry name" value="WH-like_DNA-bd_sf"/>
</dbReference>